<proteinExistence type="predicted"/>
<dbReference type="Proteomes" id="UP001605036">
    <property type="component" value="Unassembled WGS sequence"/>
</dbReference>
<dbReference type="Pfam" id="PF22936">
    <property type="entry name" value="Pol_BBD"/>
    <property type="match status" value="1"/>
</dbReference>
<protein>
    <recommendedName>
        <fullName evidence="2">Retrovirus-related Pol polyprotein from transposon TNT 1-94-like beta-barrel domain-containing protein</fullName>
    </recommendedName>
</protein>
<organism evidence="3 4">
    <name type="scientific">Riccia fluitans</name>
    <dbReference type="NCBI Taxonomy" id="41844"/>
    <lineage>
        <taxon>Eukaryota</taxon>
        <taxon>Viridiplantae</taxon>
        <taxon>Streptophyta</taxon>
        <taxon>Embryophyta</taxon>
        <taxon>Marchantiophyta</taxon>
        <taxon>Marchantiopsida</taxon>
        <taxon>Marchantiidae</taxon>
        <taxon>Marchantiales</taxon>
        <taxon>Ricciaceae</taxon>
        <taxon>Riccia</taxon>
    </lineage>
</organism>
<feature type="domain" description="Retrovirus-related Pol polyprotein from transposon TNT 1-94-like beta-barrel" evidence="2">
    <location>
        <begin position="305"/>
        <end position="381"/>
    </location>
</feature>
<dbReference type="InterPro" id="IPR036875">
    <property type="entry name" value="Znf_CCHC_sf"/>
</dbReference>
<evidence type="ECO:0000313" key="3">
    <source>
        <dbReference type="EMBL" id="KAL2652352.1"/>
    </source>
</evidence>
<dbReference type="AlphaFoldDB" id="A0ABD1ZLM5"/>
<accession>A0ABD1ZLM5</accession>
<sequence length="404" mass="44649">MASSSSGGLLRPQVFDGKNYVGWSRLMKIYLSAEGTFTIVEGKEKQPVVTKAGDVQEEAALTAWQVRDMRALATICMALSKEIAKVADIDNGSAALWNWLADKYGKKLEADVMHIYSAVMNLKFDGTDLAGDITKMQSLYFALAQVDPKYTVHEAQQKLQLYKSLPKDWQGYVDYLTSQPALTWEQAMSLLLQREIRVKDQESEGVPLEQAVFVSSKDKKTKSAAGKKSANQQHATKPWKDQRLKKNQCKVCKGFGHWGKECPQRKKAVEANVVVHIGDLREELYLAEDAFHSTESTLESKLVFTVDSACTSTMVKTADLLKTSKTSQGKVQLGSTTKVPITAVGNFELKLSDGGVVSLPNSLVIPSMRKNLLSVPKLDDASVITIFDRNRVLFYRSGARVAGV</sequence>
<dbReference type="InterPro" id="IPR054722">
    <property type="entry name" value="PolX-like_BBD"/>
</dbReference>
<evidence type="ECO:0000313" key="4">
    <source>
        <dbReference type="Proteomes" id="UP001605036"/>
    </source>
</evidence>
<dbReference type="PANTHER" id="PTHR37610:SF84">
    <property type="entry name" value="DUF4219 DOMAIN-CONTAINING PROTEIN"/>
    <property type="match status" value="1"/>
</dbReference>
<feature type="region of interest" description="Disordered" evidence="1">
    <location>
        <begin position="219"/>
        <end position="240"/>
    </location>
</feature>
<reference evidence="3 4" key="1">
    <citation type="submission" date="2024-09" db="EMBL/GenBank/DDBJ databases">
        <title>Chromosome-scale assembly of Riccia fluitans.</title>
        <authorList>
            <person name="Paukszto L."/>
            <person name="Sawicki J."/>
            <person name="Karawczyk K."/>
            <person name="Piernik-Szablinska J."/>
            <person name="Szczecinska M."/>
            <person name="Mazdziarz M."/>
        </authorList>
    </citation>
    <scope>NUCLEOTIDE SEQUENCE [LARGE SCALE GENOMIC DNA]</scope>
    <source>
        <strain evidence="3">Rf_01</strain>
        <tissue evidence="3">Aerial parts of the thallus</tissue>
    </source>
</reference>
<dbReference type="Gene3D" id="4.10.60.10">
    <property type="entry name" value="Zinc finger, CCHC-type"/>
    <property type="match status" value="1"/>
</dbReference>
<dbReference type="SUPFAM" id="SSF57756">
    <property type="entry name" value="Retrovirus zinc finger-like domains"/>
    <property type="match status" value="1"/>
</dbReference>
<name>A0ABD1ZLM5_9MARC</name>
<evidence type="ECO:0000256" key="1">
    <source>
        <dbReference type="SAM" id="MobiDB-lite"/>
    </source>
</evidence>
<gene>
    <name evidence="3" type="ORF">R1flu_020480</name>
</gene>
<keyword evidence="4" id="KW-1185">Reference proteome</keyword>
<comment type="caution">
    <text evidence="3">The sequence shown here is derived from an EMBL/GenBank/DDBJ whole genome shotgun (WGS) entry which is preliminary data.</text>
</comment>
<dbReference type="EMBL" id="JBHFFA010000001">
    <property type="protein sequence ID" value="KAL2652352.1"/>
    <property type="molecule type" value="Genomic_DNA"/>
</dbReference>
<dbReference type="Pfam" id="PF14223">
    <property type="entry name" value="Retrotran_gag_2"/>
    <property type="match status" value="1"/>
</dbReference>
<evidence type="ECO:0000259" key="2">
    <source>
        <dbReference type="Pfam" id="PF22936"/>
    </source>
</evidence>
<dbReference type="PANTHER" id="PTHR37610">
    <property type="entry name" value="CCHC-TYPE DOMAIN-CONTAINING PROTEIN"/>
    <property type="match status" value="1"/>
</dbReference>